<feature type="compositionally biased region" description="Polar residues" evidence="1">
    <location>
        <begin position="125"/>
        <end position="139"/>
    </location>
</feature>
<evidence type="ECO:0000313" key="3">
    <source>
        <dbReference type="EMBL" id="KAG8226425.1"/>
    </source>
</evidence>
<evidence type="ECO:0000256" key="2">
    <source>
        <dbReference type="SAM" id="SignalP"/>
    </source>
</evidence>
<reference evidence="3" key="1">
    <citation type="submission" date="2013-04" db="EMBL/GenBank/DDBJ databases">
        <authorList>
            <person name="Qu J."/>
            <person name="Murali S.C."/>
            <person name="Bandaranaike D."/>
            <person name="Bellair M."/>
            <person name="Blankenburg K."/>
            <person name="Chao H."/>
            <person name="Dinh H."/>
            <person name="Doddapaneni H."/>
            <person name="Downs B."/>
            <person name="Dugan-Rocha S."/>
            <person name="Elkadiri S."/>
            <person name="Gnanaolivu R.D."/>
            <person name="Hernandez B."/>
            <person name="Javaid M."/>
            <person name="Jayaseelan J.C."/>
            <person name="Lee S."/>
            <person name="Li M."/>
            <person name="Ming W."/>
            <person name="Munidasa M."/>
            <person name="Muniz J."/>
            <person name="Nguyen L."/>
            <person name="Ongeri F."/>
            <person name="Osuji N."/>
            <person name="Pu L.-L."/>
            <person name="Puazo M."/>
            <person name="Qu C."/>
            <person name="Quiroz J."/>
            <person name="Raj R."/>
            <person name="Weissenberger G."/>
            <person name="Xin Y."/>
            <person name="Zou X."/>
            <person name="Han Y."/>
            <person name="Richards S."/>
            <person name="Worley K."/>
            <person name="Muzny D."/>
            <person name="Gibbs R."/>
        </authorList>
    </citation>
    <scope>NUCLEOTIDE SEQUENCE</scope>
    <source>
        <strain evidence="3">Sampled in the wild</strain>
    </source>
</reference>
<dbReference type="AlphaFoldDB" id="A0A8K0K339"/>
<evidence type="ECO:0000313" key="4">
    <source>
        <dbReference type="Proteomes" id="UP000792457"/>
    </source>
</evidence>
<keyword evidence="4" id="KW-1185">Reference proteome</keyword>
<proteinExistence type="predicted"/>
<accession>A0A8K0K339</accession>
<name>A0A8K0K339_LADFU</name>
<gene>
    <name evidence="3" type="ORF">J437_LFUL012522</name>
</gene>
<feature type="signal peptide" evidence="2">
    <location>
        <begin position="1"/>
        <end position="40"/>
    </location>
</feature>
<protein>
    <submittedName>
        <fullName evidence="3">Uncharacterized protein</fullName>
    </submittedName>
</protein>
<evidence type="ECO:0000256" key="1">
    <source>
        <dbReference type="SAM" id="MobiDB-lite"/>
    </source>
</evidence>
<dbReference type="Proteomes" id="UP000792457">
    <property type="component" value="Unassembled WGS sequence"/>
</dbReference>
<feature type="region of interest" description="Disordered" evidence="1">
    <location>
        <begin position="123"/>
        <end position="161"/>
    </location>
</feature>
<organism evidence="3 4">
    <name type="scientific">Ladona fulva</name>
    <name type="common">Scarce chaser dragonfly</name>
    <name type="synonym">Libellula fulva</name>
    <dbReference type="NCBI Taxonomy" id="123851"/>
    <lineage>
        <taxon>Eukaryota</taxon>
        <taxon>Metazoa</taxon>
        <taxon>Ecdysozoa</taxon>
        <taxon>Arthropoda</taxon>
        <taxon>Hexapoda</taxon>
        <taxon>Insecta</taxon>
        <taxon>Pterygota</taxon>
        <taxon>Palaeoptera</taxon>
        <taxon>Odonata</taxon>
        <taxon>Epiprocta</taxon>
        <taxon>Anisoptera</taxon>
        <taxon>Libelluloidea</taxon>
        <taxon>Libellulidae</taxon>
        <taxon>Ladona</taxon>
    </lineage>
</organism>
<comment type="caution">
    <text evidence="3">The sequence shown here is derived from an EMBL/GenBank/DDBJ whole genome shotgun (WGS) entry which is preliminary data.</text>
</comment>
<feature type="chain" id="PRO_5035466765" evidence="2">
    <location>
        <begin position="41"/>
        <end position="214"/>
    </location>
</feature>
<dbReference type="EMBL" id="KZ308279">
    <property type="protein sequence ID" value="KAG8226425.1"/>
    <property type="molecule type" value="Genomic_DNA"/>
</dbReference>
<reference evidence="3" key="2">
    <citation type="submission" date="2017-10" db="EMBL/GenBank/DDBJ databases">
        <title>Ladona fulva Genome sequencing and assembly.</title>
        <authorList>
            <person name="Murali S."/>
            <person name="Richards S."/>
            <person name="Bandaranaike D."/>
            <person name="Bellair M."/>
            <person name="Blankenburg K."/>
            <person name="Chao H."/>
            <person name="Dinh H."/>
            <person name="Doddapaneni H."/>
            <person name="Dugan-Rocha S."/>
            <person name="Elkadiri S."/>
            <person name="Gnanaolivu R."/>
            <person name="Hernandez B."/>
            <person name="Skinner E."/>
            <person name="Javaid M."/>
            <person name="Lee S."/>
            <person name="Li M."/>
            <person name="Ming W."/>
            <person name="Munidasa M."/>
            <person name="Muniz J."/>
            <person name="Nguyen L."/>
            <person name="Hughes D."/>
            <person name="Osuji N."/>
            <person name="Pu L.-L."/>
            <person name="Puazo M."/>
            <person name="Qu C."/>
            <person name="Quiroz J."/>
            <person name="Raj R."/>
            <person name="Weissenberger G."/>
            <person name="Xin Y."/>
            <person name="Zou X."/>
            <person name="Han Y."/>
            <person name="Worley K."/>
            <person name="Muzny D."/>
            <person name="Gibbs R."/>
        </authorList>
    </citation>
    <scope>NUCLEOTIDE SEQUENCE</scope>
    <source>
        <strain evidence="3">Sampled in the wild</strain>
    </source>
</reference>
<sequence>MESTLNISFKSSSSPHVLRPLLLPSVIFLLLFLLLPSQQATMPPKPHTLYHRPRATAQVNAARHPSSIYKVTAPRLRRQSRPREGVFRTYWRLATEASNDTGSAFSQIRDLFSTLIEPSNERSENIQSVGNASAVSDTTVSEEDLVDGGNVTTTTTETPPRRISTGELMTIFRRNVFGLGRLFGREFWNAIQQSNKNVEMYMNQWREAIRPYLQ</sequence>
<keyword evidence="2" id="KW-0732">Signal</keyword>
<dbReference type="OrthoDB" id="6623312at2759"/>